<accession>A0A8C6K124</accession>
<dbReference type="PROSITE" id="PS00284">
    <property type="entry name" value="SERPIN"/>
    <property type="match status" value="1"/>
</dbReference>
<evidence type="ECO:0000256" key="1">
    <source>
        <dbReference type="ARBA" id="ARBA00022690"/>
    </source>
</evidence>
<keyword evidence="2" id="KW-0722">Serine protease inhibitor</keyword>
<dbReference type="GO" id="GO:0030195">
    <property type="term" value="P:negative regulation of blood coagulation"/>
    <property type="evidence" value="ECO:0007669"/>
    <property type="project" value="UniProtKB-ARBA"/>
</dbReference>
<sequence>MGPTVPQAARGAAAPPARSLAPRGQAGLPPSDGVGPELPAAAPSASPLRWAGREQLCPEAGRRGARRRGGAGRAAGPINTGRRRAPAERRGAVRCSGAAAGAGCGARRYLHSEIMNWHLPLLFALGTLTSVCSQFSFYPLEELSSDVGIQVFNQIVKAKPQDNVVVSPHGIASVLGVLQLGADGKTKKQLTTMMRYSVNAAGSKEESQHHETNQLSPDHQQVLRGPPVVHRIQFENLCYGVGKALKKINRLIVSKKNKDIVTIANAVFAKNGFKMEVPFVTRNKEVFQCSVNSVDFEDPSAACDSINQWVQNETRGMIDQVVAPDDIDGGLTRLVLVNAVYFKGLWKSRFRPENTKKRPFYGADGKTYQVPMLSQLSIFRCGTTSTPNELWYNIIELPYHGEMISMLIALPTESTTPLSAIIPHISTKTIGSWMTTMVAKRVQVILPKFTAVAETDLKDPLKALGITDMFDQSKANFAKITRTEGLHVSNVLQKTKIEVSEDGTKASAATTAILIARSSPPWFIVDRPFVFFIRHNPTGTILFMGQINKP</sequence>
<dbReference type="InterPro" id="IPR036186">
    <property type="entry name" value="Serpin_sf"/>
</dbReference>
<keyword evidence="6" id="KW-1185">Reference proteome</keyword>
<name>A0A8C6K124_MELUD</name>
<dbReference type="Gene3D" id="2.10.310.10">
    <property type="entry name" value="Serpins superfamily"/>
    <property type="match status" value="1"/>
</dbReference>
<keyword evidence="1" id="KW-0646">Protease inhibitor</keyword>
<dbReference type="InterPro" id="IPR042178">
    <property type="entry name" value="Serpin_sf_1"/>
</dbReference>
<proteinExistence type="inferred from homology"/>
<reference evidence="5" key="3">
    <citation type="submission" date="2025-09" db="UniProtKB">
        <authorList>
            <consortium name="Ensembl"/>
        </authorList>
    </citation>
    <scope>IDENTIFICATION</scope>
</reference>
<feature type="region of interest" description="Disordered" evidence="4">
    <location>
        <begin position="201"/>
        <end position="221"/>
    </location>
</feature>
<dbReference type="Gene3D" id="3.30.497.10">
    <property type="entry name" value="Antithrombin, subunit I, domain 2"/>
    <property type="match status" value="1"/>
</dbReference>
<dbReference type="FunFam" id="2.10.310.10:FF:000001">
    <property type="entry name" value="Serpin family A member 1"/>
    <property type="match status" value="1"/>
</dbReference>
<dbReference type="PANTHER" id="PTHR11461">
    <property type="entry name" value="SERINE PROTEASE INHIBITOR, SERPIN"/>
    <property type="match status" value="1"/>
</dbReference>
<evidence type="ECO:0000256" key="3">
    <source>
        <dbReference type="RuleBase" id="RU000411"/>
    </source>
</evidence>
<evidence type="ECO:0000313" key="6">
    <source>
        <dbReference type="Proteomes" id="UP000694405"/>
    </source>
</evidence>
<comment type="similarity">
    <text evidence="3">Belongs to the serpin family.</text>
</comment>
<feature type="compositionally biased region" description="Low complexity" evidence="4">
    <location>
        <begin position="8"/>
        <end position="23"/>
    </location>
</feature>
<feature type="compositionally biased region" description="Basic and acidic residues" evidence="4">
    <location>
        <begin position="203"/>
        <end position="212"/>
    </location>
</feature>
<dbReference type="AlphaFoldDB" id="A0A8C6K124"/>
<organism evidence="5 6">
    <name type="scientific">Melopsittacus undulatus</name>
    <name type="common">Budgerigar</name>
    <name type="synonym">Psittacus undulatus</name>
    <dbReference type="NCBI Taxonomy" id="13146"/>
    <lineage>
        <taxon>Eukaryota</taxon>
        <taxon>Metazoa</taxon>
        <taxon>Chordata</taxon>
        <taxon>Craniata</taxon>
        <taxon>Vertebrata</taxon>
        <taxon>Euteleostomi</taxon>
        <taxon>Archelosauria</taxon>
        <taxon>Archosauria</taxon>
        <taxon>Dinosauria</taxon>
        <taxon>Saurischia</taxon>
        <taxon>Theropoda</taxon>
        <taxon>Coelurosauria</taxon>
        <taxon>Aves</taxon>
        <taxon>Neognathae</taxon>
        <taxon>Neoaves</taxon>
        <taxon>Telluraves</taxon>
        <taxon>Australaves</taxon>
        <taxon>Psittaciformes</taxon>
        <taxon>Psittaculidae</taxon>
        <taxon>Melopsittacus</taxon>
    </lineage>
</organism>
<protein>
    <submittedName>
        <fullName evidence="5">Uncharacterized protein</fullName>
    </submittedName>
</protein>
<gene>
    <name evidence="5" type="primary">LOC101876735</name>
</gene>
<dbReference type="CDD" id="cd19573">
    <property type="entry name" value="serpinE2_GDN"/>
    <property type="match status" value="1"/>
</dbReference>
<dbReference type="Ensembl" id="ENSMUNT00000021429.2">
    <property type="protein sequence ID" value="ENSMUNP00000018662.2"/>
    <property type="gene ID" value="ENSMUNG00000014268.2"/>
</dbReference>
<dbReference type="InterPro" id="IPR023795">
    <property type="entry name" value="Serpin_CS"/>
</dbReference>
<dbReference type="SUPFAM" id="SSF56574">
    <property type="entry name" value="Serpins"/>
    <property type="match status" value="1"/>
</dbReference>
<reference evidence="5" key="1">
    <citation type="submission" date="2020-03" db="EMBL/GenBank/DDBJ databases">
        <title>Melopsittacus undulatus (budgerigar) genome, bMelUnd1, maternal haplotype with Z.</title>
        <authorList>
            <person name="Gedman G."/>
            <person name="Mountcastle J."/>
            <person name="Haase B."/>
            <person name="Formenti G."/>
            <person name="Wright T."/>
            <person name="Apodaca J."/>
            <person name="Pelan S."/>
            <person name="Chow W."/>
            <person name="Rhie A."/>
            <person name="Howe K."/>
            <person name="Fedrigo O."/>
            <person name="Jarvis E.D."/>
        </authorList>
    </citation>
    <scope>NUCLEOTIDE SEQUENCE [LARGE SCALE GENOMIC DNA]</scope>
</reference>
<dbReference type="Pfam" id="PF00079">
    <property type="entry name" value="Serpin"/>
    <property type="match status" value="1"/>
</dbReference>
<evidence type="ECO:0000256" key="4">
    <source>
        <dbReference type="SAM" id="MobiDB-lite"/>
    </source>
</evidence>
<dbReference type="InterPro" id="IPR000215">
    <property type="entry name" value="Serpin_fam"/>
</dbReference>
<dbReference type="GO" id="GO:0005615">
    <property type="term" value="C:extracellular space"/>
    <property type="evidence" value="ECO:0007669"/>
    <property type="project" value="InterPro"/>
</dbReference>
<dbReference type="SMART" id="SM00093">
    <property type="entry name" value="SERPIN"/>
    <property type="match status" value="1"/>
</dbReference>
<evidence type="ECO:0000313" key="5">
    <source>
        <dbReference type="Ensembl" id="ENSMUNP00000018662.2"/>
    </source>
</evidence>
<evidence type="ECO:0000256" key="2">
    <source>
        <dbReference type="ARBA" id="ARBA00022900"/>
    </source>
</evidence>
<accession>A0A8V5GD32</accession>
<dbReference type="GO" id="GO:0010757">
    <property type="term" value="P:negative regulation of plasminogen activation"/>
    <property type="evidence" value="ECO:0007669"/>
    <property type="project" value="TreeGrafter"/>
</dbReference>
<dbReference type="InterPro" id="IPR042185">
    <property type="entry name" value="Serpin_sf_2"/>
</dbReference>
<dbReference type="PANTHER" id="PTHR11461:SF48">
    <property type="entry name" value="GLIA-DERIVED NEXIN"/>
    <property type="match status" value="1"/>
</dbReference>
<feature type="compositionally biased region" description="Low complexity" evidence="4">
    <location>
        <begin position="36"/>
        <end position="48"/>
    </location>
</feature>
<feature type="region of interest" description="Disordered" evidence="4">
    <location>
        <begin position="1"/>
        <end position="89"/>
    </location>
</feature>
<dbReference type="FunFam" id="2.30.39.10:FF:000035">
    <property type="entry name" value="Serine protease inhibitor (serpin) 16"/>
    <property type="match status" value="1"/>
</dbReference>
<dbReference type="GO" id="GO:0004867">
    <property type="term" value="F:serine-type endopeptidase inhibitor activity"/>
    <property type="evidence" value="ECO:0007669"/>
    <property type="project" value="UniProtKB-KW"/>
</dbReference>
<dbReference type="Gene3D" id="2.30.39.10">
    <property type="entry name" value="Alpha-1-antitrypsin, domain 1"/>
    <property type="match status" value="1"/>
</dbReference>
<dbReference type="InterPro" id="IPR023796">
    <property type="entry name" value="Serpin_dom"/>
</dbReference>
<reference evidence="5" key="2">
    <citation type="submission" date="2025-08" db="UniProtKB">
        <authorList>
            <consortium name="Ensembl"/>
        </authorList>
    </citation>
    <scope>IDENTIFICATION</scope>
</reference>
<dbReference type="Gene3D" id="1.10.287.580">
    <property type="entry name" value="Helix hairpin bin"/>
    <property type="match status" value="1"/>
</dbReference>
<dbReference type="Proteomes" id="UP000694405">
    <property type="component" value="Chromosome 6"/>
</dbReference>